<evidence type="ECO:0000313" key="2">
    <source>
        <dbReference type="EMBL" id="KAJ9615230.1"/>
    </source>
</evidence>
<dbReference type="Proteomes" id="UP001172673">
    <property type="component" value="Unassembled WGS sequence"/>
</dbReference>
<feature type="compositionally biased region" description="Polar residues" evidence="1">
    <location>
        <begin position="34"/>
        <end position="47"/>
    </location>
</feature>
<feature type="region of interest" description="Disordered" evidence="1">
    <location>
        <begin position="1"/>
        <end position="189"/>
    </location>
</feature>
<feature type="compositionally biased region" description="Low complexity" evidence="1">
    <location>
        <begin position="82"/>
        <end position="94"/>
    </location>
</feature>
<proteinExistence type="predicted"/>
<reference evidence="2" key="1">
    <citation type="submission" date="2022-10" db="EMBL/GenBank/DDBJ databases">
        <title>Culturing micro-colonial fungi from biological soil crusts in the Mojave desert and describing Neophaeococcomyces mojavensis, and introducing the new genera and species Taxawa tesnikishii.</title>
        <authorList>
            <person name="Kurbessoian T."/>
            <person name="Stajich J.E."/>
        </authorList>
    </citation>
    <scope>NUCLEOTIDE SEQUENCE</scope>
    <source>
        <strain evidence="2">TK_41</strain>
    </source>
</reference>
<feature type="compositionally biased region" description="Acidic residues" evidence="1">
    <location>
        <begin position="160"/>
        <end position="173"/>
    </location>
</feature>
<protein>
    <submittedName>
        <fullName evidence="2">Uncharacterized protein</fullName>
    </submittedName>
</protein>
<evidence type="ECO:0000313" key="3">
    <source>
        <dbReference type="Proteomes" id="UP001172673"/>
    </source>
</evidence>
<feature type="compositionally biased region" description="Low complexity" evidence="1">
    <location>
        <begin position="136"/>
        <end position="146"/>
    </location>
</feature>
<organism evidence="2 3">
    <name type="scientific">Cladophialophora chaetospira</name>
    <dbReference type="NCBI Taxonomy" id="386627"/>
    <lineage>
        <taxon>Eukaryota</taxon>
        <taxon>Fungi</taxon>
        <taxon>Dikarya</taxon>
        <taxon>Ascomycota</taxon>
        <taxon>Pezizomycotina</taxon>
        <taxon>Eurotiomycetes</taxon>
        <taxon>Chaetothyriomycetidae</taxon>
        <taxon>Chaetothyriales</taxon>
        <taxon>Herpotrichiellaceae</taxon>
        <taxon>Cladophialophora</taxon>
    </lineage>
</organism>
<feature type="compositionally biased region" description="Basic and acidic residues" evidence="1">
    <location>
        <begin position="245"/>
        <end position="276"/>
    </location>
</feature>
<name>A0AA38XLE7_9EURO</name>
<accession>A0AA38XLE7</accession>
<feature type="compositionally biased region" description="Acidic residues" evidence="1">
    <location>
        <begin position="12"/>
        <end position="29"/>
    </location>
</feature>
<gene>
    <name evidence="2" type="ORF">H2200_001304</name>
</gene>
<feature type="compositionally biased region" description="Acidic residues" evidence="1">
    <location>
        <begin position="336"/>
        <end position="346"/>
    </location>
</feature>
<dbReference type="EMBL" id="JAPDRK010000002">
    <property type="protein sequence ID" value="KAJ9615230.1"/>
    <property type="molecule type" value="Genomic_DNA"/>
</dbReference>
<feature type="region of interest" description="Disordered" evidence="1">
    <location>
        <begin position="228"/>
        <end position="346"/>
    </location>
</feature>
<feature type="compositionally biased region" description="Polar residues" evidence="1">
    <location>
        <begin position="1"/>
        <end position="11"/>
    </location>
</feature>
<dbReference type="AlphaFoldDB" id="A0AA38XLE7"/>
<evidence type="ECO:0000256" key="1">
    <source>
        <dbReference type="SAM" id="MobiDB-lite"/>
    </source>
</evidence>
<sequence length="346" mass="38294">MSRQPPTYGQDTSDEEESRYEEDSADEGGEFYSANEQASRYQESTGGQAAPPLQQLRLSSEEESGDEDDPEYEGGAGGQGGQYSSQGVQYPGQGEARSNQGTTGAGGAPSYLVSSEEEDARGAAPSYQATSGLGRASGYVVSSESEGVGGAAPRAQGGPEESDISPAEEDPGYDNEYGKISKFRAQTGDPVFYANERRYHNDEYHDDYIRQQADYIAMQPDIPNYTTEAMRQQYPGMYAQEGDDPSIHRQNDSDRSCQWGSDEKARQGRPERERAAQETYAASRNLGDENINTTDWSYPEDNYLRHSYAQVNHPDRDEDRLNTNEVDRRRARREADDDEYEGGGED</sequence>
<feature type="compositionally biased region" description="Acidic residues" evidence="1">
    <location>
        <begin position="61"/>
        <end position="72"/>
    </location>
</feature>
<feature type="compositionally biased region" description="Basic and acidic residues" evidence="1">
    <location>
        <begin position="313"/>
        <end position="328"/>
    </location>
</feature>
<comment type="caution">
    <text evidence="2">The sequence shown here is derived from an EMBL/GenBank/DDBJ whole genome shotgun (WGS) entry which is preliminary data.</text>
</comment>
<keyword evidence="3" id="KW-1185">Reference proteome</keyword>